<comment type="caution">
    <text evidence="2">The sequence shown here is derived from an EMBL/GenBank/DDBJ whole genome shotgun (WGS) entry which is preliminary data.</text>
</comment>
<evidence type="ECO:0000313" key="3">
    <source>
        <dbReference type="Proteomes" id="UP001276564"/>
    </source>
</evidence>
<reference evidence="2 3" key="1">
    <citation type="submission" date="2023-08" db="EMBL/GenBank/DDBJ databases">
        <title>Implementing the SeqCode for naming new Mesorhizobium species isolated from Vachellia karroo root nodules.</title>
        <authorList>
            <person name="Van Lill M."/>
        </authorList>
    </citation>
    <scope>NUCLEOTIDE SEQUENCE [LARGE SCALE GENOMIC DNA]</scope>
    <source>
        <strain evidence="2 3">VK4B</strain>
    </source>
</reference>
<evidence type="ECO:0008006" key="4">
    <source>
        <dbReference type="Google" id="ProtNLM"/>
    </source>
</evidence>
<sequence>MASRFLSNLAVLRAGVKNQKQSTRASRDGRQSLFRKREEEEKKIPHPGEDRIEAAVAGPDLRRF</sequence>
<accession>A0ABU5AQH8</accession>
<gene>
    <name evidence="2" type="ORF">RFM23_18120</name>
</gene>
<evidence type="ECO:0000256" key="1">
    <source>
        <dbReference type="SAM" id="MobiDB-lite"/>
    </source>
</evidence>
<dbReference type="Proteomes" id="UP001276564">
    <property type="component" value="Unassembled WGS sequence"/>
</dbReference>
<dbReference type="EMBL" id="JAVIIP010000009">
    <property type="protein sequence ID" value="MDX8539538.1"/>
    <property type="molecule type" value="Genomic_DNA"/>
</dbReference>
<protein>
    <recommendedName>
        <fullName evidence="4">DUF4169 family protein</fullName>
    </recommendedName>
</protein>
<dbReference type="RefSeq" id="WP_127311751.1">
    <property type="nucleotide sequence ID" value="NZ_JAVIIP010000009.1"/>
</dbReference>
<keyword evidence="3" id="KW-1185">Reference proteome</keyword>
<organism evidence="2 3">
    <name type="scientific">Mesorhizobium abyssinicae</name>
    <dbReference type="NCBI Taxonomy" id="1209958"/>
    <lineage>
        <taxon>Bacteria</taxon>
        <taxon>Pseudomonadati</taxon>
        <taxon>Pseudomonadota</taxon>
        <taxon>Alphaproteobacteria</taxon>
        <taxon>Hyphomicrobiales</taxon>
        <taxon>Phyllobacteriaceae</taxon>
        <taxon>Mesorhizobium</taxon>
    </lineage>
</organism>
<evidence type="ECO:0000313" key="2">
    <source>
        <dbReference type="EMBL" id="MDX8539538.1"/>
    </source>
</evidence>
<proteinExistence type="predicted"/>
<feature type="compositionally biased region" description="Basic and acidic residues" evidence="1">
    <location>
        <begin position="25"/>
        <end position="53"/>
    </location>
</feature>
<name>A0ABU5AQH8_9HYPH</name>
<feature type="region of interest" description="Disordered" evidence="1">
    <location>
        <begin position="16"/>
        <end position="64"/>
    </location>
</feature>